<dbReference type="EMBL" id="JACHEF010000021">
    <property type="protein sequence ID" value="MBB6414358.1"/>
    <property type="molecule type" value="Genomic_DNA"/>
</dbReference>
<dbReference type="Pfam" id="PF01575">
    <property type="entry name" value="MaoC_dehydratas"/>
    <property type="match status" value="1"/>
</dbReference>
<evidence type="ECO:0000313" key="3">
    <source>
        <dbReference type="Proteomes" id="UP000556329"/>
    </source>
</evidence>
<evidence type="ECO:0000259" key="1">
    <source>
        <dbReference type="Pfam" id="PF01575"/>
    </source>
</evidence>
<comment type="caution">
    <text evidence="2">The sequence shown here is derived from an EMBL/GenBank/DDBJ whole genome shotgun (WGS) entry which is preliminary data.</text>
</comment>
<accession>A0A841PNX6</accession>
<dbReference type="SUPFAM" id="SSF54637">
    <property type="entry name" value="Thioesterase/thiol ester dehydrase-isomerase"/>
    <property type="match status" value="1"/>
</dbReference>
<gene>
    <name evidence="2" type="ORF">HNQ71_007068</name>
</gene>
<dbReference type="PANTHER" id="PTHR42993">
    <property type="entry name" value="MAOC-LIKE DEHYDRATASE DOMAIN-CONTAINING PROTEIN"/>
    <property type="match status" value="1"/>
</dbReference>
<reference evidence="2 3" key="1">
    <citation type="submission" date="2020-08" db="EMBL/GenBank/DDBJ databases">
        <title>Genomic Encyclopedia of Type Strains, Phase IV (KMG-IV): sequencing the most valuable type-strain genomes for metagenomic binning, comparative biology and taxonomic classification.</title>
        <authorList>
            <person name="Goeker M."/>
        </authorList>
    </citation>
    <scope>NUCLEOTIDE SEQUENCE [LARGE SCALE GENOMIC DNA]</scope>
    <source>
        <strain evidence="2 3">DSM 100039</strain>
    </source>
</reference>
<name>A0A841PNX6_9HYPH</name>
<proteinExistence type="predicted"/>
<dbReference type="Gene3D" id="3.10.129.10">
    <property type="entry name" value="Hotdog Thioesterase"/>
    <property type="match status" value="1"/>
</dbReference>
<protein>
    <submittedName>
        <fullName evidence="2">Acyl dehydratase</fullName>
    </submittedName>
</protein>
<evidence type="ECO:0000313" key="2">
    <source>
        <dbReference type="EMBL" id="MBB6414358.1"/>
    </source>
</evidence>
<dbReference type="RefSeq" id="WP_184879454.1">
    <property type="nucleotide sequence ID" value="NZ_JACHEF010000021.1"/>
</dbReference>
<sequence>MVQVIAYEQLEQWEGQEIGVSSWLQTDQARVNIFADATGDHQWIHVDVERATRERGGTIVHGFLTLALIGVFAPEICTYSGVGLSLFYGLNKVRFTNEVPVGSRIRGRQRLLSVVPRSGGKLCTYEFVIEIEGRERPACIAEGLGLVFPEGH</sequence>
<dbReference type="InterPro" id="IPR039375">
    <property type="entry name" value="NodN-like"/>
</dbReference>
<feature type="domain" description="MaoC-like" evidence="1">
    <location>
        <begin position="14"/>
        <end position="108"/>
    </location>
</feature>
<organism evidence="2 3">
    <name type="scientific">Mesorhizobium sangaii</name>
    <dbReference type="NCBI Taxonomy" id="505389"/>
    <lineage>
        <taxon>Bacteria</taxon>
        <taxon>Pseudomonadati</taxon>
        <taxon>Pseudomonadota</taxon>
        <taxon>Alphaproteobacteria</taxon>
        <taxon>Hyphomicrobiales</taxon>
        <taxon>Phyllobacteriaceae</taxon>
        <taxon>Mesorhizobium</taxon>
    </lineage>
</organism>
<dbReference type="InterPro" id="IPR029069">
    <property type="entry name" value="HotDog_dom_sf"/>
</dbReference>
<dbReference type="InterPro" id="IPR002539">
    <property type="entry name" value="MaoC-like_dom"/>
</dbReference>
<keyword evidence="3" id="KW-1185">Reference proteome</keyword>
<dbReference type="AlphaFoldDB" id="A0A841PNX6"/>
<dbReference type="CDD" id="cd03450">
    <property type="entry name" value="NodN"/>
    <property type="match status" value="1"/>
</dbReference>
<dbReference type="Proteomes" id="UP000556329">
    <property type="component" value="Unassembled WGS sequence"/>
</dbReference>
<dbReference type="PANTHER" id="PTHR42993:SF1">
    <property type="entry name" value="MAOC-LIKE DEHYDRATASE DOMAIN-CONTAINING PROTEIN"/>
    <property type="match status" value="1"/>
</dbReference>